<feature type="domain" description="Acyl-CoA oxidase/dehydrogenase middle" evidence="8">
    <location>
        <begin position="156"/>
        <end position="254"/>
    </location>
</feature>
<comment type="similarity">
    <text evidence="2 6">Belongs to the acyl-CoA dehydrogenase family.</text>
</comment>
<evidence type="ECO:0000259" key="8">
    <source>
        <dbReference type="Pfam" id="PF02770"/>
    </source>
</evidence>
<evidence type="ECO:0000256" key="5">
    <source>
        <dbReference type="ARBA" id="ARBA00023002"/>
    </source>
</evidence>
<evidence type="ECO:0008006" key="12">
    <source>
        <dbReference type="Google" id="ProtNLM"/>
    </source>
</evidence>
<dbReference type="InterPro" id="IPR009100">
    <property type="entry name" value="AcylCoA_DH/oxidase_NM_dom_sf"/>
</dbReference>
<name>A0A9N9UE44_9HYPO</name>
<dbReference type="Gene3D" id="2.40.110.10">
    <property type="entry name" value="Butyryl-CoA Dehydrogenase, subunit A, domain 2"/>
    <property type="match status" value="1"/>
</dbReference>
<dbReference type="Pfam" id="PF00441">
    <property type="entry name" value="Acyl-CoA_dh_1"/>
    <property type="match status" value="1"/>
</dbReference>
<evidence type="ECO:0000313" key="11">
    <source>
        <dbReference type="Proteomes" id="UP000754883"/>
    </source>
</evidence>
<dbReference type="Pfam" id="PF02771">
    <property type="entry name" value="Acyl-CoA_dh_N"/>
    <property type="match status" value="1"/>
</dbReference>
<dbReference type="GO" id="GO:0033539">
    <property type="term" value="P:fatty acid beta-oxidation using acyl-CoA dehydrogenase"/>
    <property type="evidence" value="ECO:0007669"/>
    <property type="project" value="TreeGrafter"/>
</dbReference>
<dbReference type="GO" id="GO:0050660">
    <property type="term" value="F:flavin adenine dinucleotide binding"/>
    <property type="evidence" value="ECO:0007669"/>
    <property type="project" value="InterPro"/>
</dbReference>
<feature type="domain" description="Acyl-CoA dehydrogenase/oxidase N-terminal" evidence="9">
    <location>
        <begin position="23"/>
        <end position="151"/>
    </location>
</feature>
<dbReference type="InterPro" id="IPR036250">
    <property type="entry name" value="AcylCo_DH-like_C"/>
</dbReference>
<dbReference type="InterPro" id="IPR050741">
    <property type="entry name" value="Acyl-CoA_dehydrogenase"/>
</dbReference>
<dbReference type="Proteomes" id="UP000754883">
    <property type="component" value="Unassembled WGS sequence"/>
</dbReference>
<proteinExistence type="inferred from homology"/>
<evidence type="ECO:0000313" key="10">
    <source>
        <dbReference type="EMBL" id="CAG9985149.1"/>
    </source>
</evidence>
<feature type="domain" description="Acyl-CoA dehydrogenase/oxidase C-terminal" evidence="7">
    <location>
        <begin position="268"/>
        <end position="437"/>
    </location>
</feature>
<evidence type="ECO:0000259" key="9">
    <source>
        <dbReference type="Pfam" id="PF02771"/>
    </source>
</evidence>
<evidence type="ECO:0000259" key="7">
    <source>
        <dbReference type="Pfam" id="PF00441"/>
    </source>
</evidence>
<keyword evidence="11" id="KW-1185">Reference proteome</keyword>
<dbReference type="InterPro" id="IPR046373">
    <property type="entry name" value="Acyl-CoA_Oxase/DH_mid-dom_sf"/>
</dbReference>
<comment type="caution">
    <text evidence="10">The sequence shown here is derived from an EMBL/GenBank/DDBJ whole genome shotgun (WGS) entry which is preliminary data.</text>
</comment>
<organism evidence="10 11">
    <name type="scientific">Clonostachys byssicola</name>
    <dbReference type="NCBI Taxonomy" id="160290"/>
    <lineage>
        <taxon>Eukaryota</taxon>
        <taxon>Fungi</taxon>
        <taxon>Dikarya</taxon>
        <taxon>Ascomycota</taxon>
        <taxon>Pezizomycotina</taxon>
        <taxon>Sordariomycetes</taxon>
        <taxon>Hypocreomycetidae</taxon>
        <taxon>Hypocreales</taxon>
        <taxon>Bionectriaceae</taxon>
        <taxon>Clonostachys</taxon>
    </lineage>
</organism>
<dbReference type="GO" id="GO:0005737">
    <property type="term" value="C:cytoplasm"/>
    <property type="evidence" value="ECO:0007669"/>
    <property type="project" value="TreeGrafter"/>
</dbReference>
<dbReference type="InterPro" id="IPR006091">
    <property type="entry name" value="Acyl-CoA_Oxase/DH_mid-dom"/>
</dbReference>
<dbReference type="EMBL" id="CABFNO020001394">
    <property type="protein sequence ID" value="CAG9985149.1"/>
    <property type="molecule type" value="Genomic_DNA"/>
</dbReference>
<comment type="cofactor">
    <cofactor evidence="1 6">
        <name>FAD</name>
        <dbReference type="ChEBI" id="CHEBI:57692"/>
    </cofactor>
</comment>
<evidence type="ECO:0000256" key="3">
    <source>
        <dbReference type="ARBA" id="ARBA00022630"/>
    </source>
</evidence>
<dbReference type="InterPro" id="IPR009075">
    <property type="entry name" value="AcylCo_DH/oxidase_C"/>
</dbReference>
<dbReference type="Gene3D" id="1.10.540.10">
    <property type="entry name" value="Acyl-CoA dehydrogenase/oxidase, N-terminal domain"/>
    <property type="match status" value="1"/>
</dbReference>
<evidence type="ECO:0000256" key="6">
    <source>
        <dbReference type="RuleBase" id="RU362125"/>
    </source>
</evidence>
<keyword evidence="4 6" id="KW-0274">FAD</keyword>
<dbReference type="SUPFAM" id="SSF56645">
    <property type="entry name" value="Acyl-CoA dehydrogenase NM domain-like"/>
    <property type="match status" value="1"/>
</dbReference>
<dbReference type="Pfam" id="PF02770">
    <property type="entry name" value="Acyl-CoA_dh_M"/>
    <property type="match status" value="1"/>
</dbReference>
<keyword evidence="5 6" id="KW-0560">Oxidoreductase</keyword>
<accession>A0A9N9UE44</accession>
<dbReference type="PANTHER" id="PTHR48083">
    <property type="entry name" value="MEDIUM-CHAIN SPECIFIC ACYL-COA DEHYDROGENASE, MITOCHONDRIAL-RELATED"/>
    <property type="match status" value="1"/>
</dbReference>
<dbReference type="AlphaFoldDB" id="A0A9N9UE44"/>
<evidence type="ECO:0000256" key="1">
    <source>
        <dbReference type="ARBA" id="ARBA00001974"/>
    </source>
</evidence>
<dbReference type="InterPro" id="IPR037069">
    <property type="entry name" value="AcylCoA_DH/ox_N_sf"/>
</dbReference>
<evidence type="ECO:0000256" key="4">
    <source>
        <dbReference type="ARBA" id="ARBA00022827"/>
    </source>
</evidence>
<protein>
    <recommendedName>
        <fullName evidence="12">Acyl-CoA dehydrogenase</fullName>
    </recommendedName>
</protein>
<dbReference type="PANTHER" id="PTHR48083:SF15">
    <property type="entry name" value="ACYL-COA DEHYDROGENASE APDG"/>
    <property type="match status" value="1"/>
</dbReference>
<dbReference type="InterPro" id="IPR013786">
    <property type="entry name" value="AcylCoA_DH/ox_N"/>
</dbReference>
<reference evidence="10" key="1">
    <citation type="submission" date="2021-10" db="EMBL/GenBank/DDBJ databases">
        <authorList>
            <person name="Piombo E."/>
        </authorList>
    </citation>
    <scope>NUCLEOTIDE SEQUENCE</scope>
</reference>
<gene>
    <name evidence="10" type="ORF">CBYS24578_00006822</name>
</gene>
<dbReference type="GO" id="GO:0003995">
    <property type="term" value="F:acyl-CoA dehydrogenase activity"/>
    <property type="evidence" value="ECO:0007669"/>
    <property type="project" value="TreeGrafter"/>
</dbReference>
<dbReference type="SUPFAM" id="SSF47203">
    <property type="entry name" value="Acyl-CoA dehydrogenase C-terminal domain-like"/>
    <property type="match status" value="1"/>
</dbReference>
<dbReference type="OrthoDB" id="10254877at2759"/>
<dbReference type="Gene3D" id="1.20.140.10">
    <property type="entry name" value="Butyryl-CoA Dehydrogenase, subunit A, domain 3"/>
    <property type="match status" value="1"/>
</dbReference>
<sequence>MSANVPFAEPPWLNGIPSPYFDESHKRVQAACRDFIGRNLSQHAFEWETAEDVPPHVFGEFAKANFLVPALPAPLPAEWLRRVGITHMPGGIPVEDWNYLHALIYADEMSQSGLAGPAGSLTTGMAFGVPPIFRYGSKELQERFLPDLLTGRKRSCIAITEPEAGSDVANIVTTAEATPDGKHYVVNGSKKWITNGVFADYATMAVRTGGAGSGPKGISLLVVPLKGYPGVSLRRIKVSGQISAGTSFIELDDVKVPRENLIGREGLGMHYIMNNFNHERLFIAVGVTRQSRVALSAAFEYCLKREAFGKPVVRHRLAKCLARLESQQAWVESFAYQLTKMPKEQGDKELGGLTALCKANAGKVLDECARCAVLLFGGNGYTRSGQGEIAESKPRVPFFFFTLPIANDSLPRIEIYREVPGARIPGGSEDVLFDLAIRQTVKLYKEKTAQLKAQSRL</sequence>
<evidence type="ECO:0000256" key="2">
    <source>
        <dbReference type="ARBA" id="ARBA00009347"/>
    </source>
</evidence>
<keyword evidence="3 6" id="KW-0285">Flavoprotein</keyword>